<feature type="compositionally biased region" description="Basic and acidic residues" evidence="2">
    <location>
        <begin position="130"/>
        <end position="142"/>
    </location>
</feature>
<keyword evidence="1" id="KW-0862">Zinc</keyword>
<dbReference type="RefSeq" id="XP_033577713.1">
    <property type="nucleotide sequence ID" value="XM_033722002.1"/>
</dbReference>
<reference evidence="4 6" key="1">
    <citation type="journal article" date="2020" name="Stud. Mycol.">
        <title>101 Dothideomycetes genomes: a test case for predicting lifestyles and emergence of pathogens.</title>
        <authorList>
            <person name="Haridas S."/>
            <person name="Albert R."/>
            <person name="Binder M."/>
            <person name="Bloem J."/>
            <person name="Labutti K."/>
            <person name="Salamov A."/>
            <person name="Andreopoulos B."/>
            <person name="Baker S."/>
            <person name="Barry K."/>
            <person name="Bills G."/>
            <person name="Bluhm B."/>
            <person name="Cannon C."/>
            <person name="Castanera R."/>
            <person name="Culley D."/>
            <person name="Daum C."/>
            <person name="Ezra D."/>
            <person name="Gonzalez J."/>
            <person name="Henrissat B."/>
            <person name="Kuo A."/>
            <person name="Liang C."/>
            <person name="Lipzen A."/>
            <person name="Lutzoni F."/>
            <person name="Magnuson J."/>
            <person name="Mondo S."/>
            <person name="Nolan M."/>
            <person name="Ohm R."/>
            <person name="Pangilinan J."/>
            <person name="Park H.-J."/>
            <person name="Ramirez L."/>
            <person name="Alfaro M."/>
            <person name="Sun H."/>
            <person name="Tritt A."/>
            <person name="Yoshinaga Y."/>
            <person name="Zwiers L.-H."/>
            <person name="Turgeon B."/>
            <person name="Goodwin S."/>
            <person name="Spatafora J."/>
            <person name="Crous P."/>
            <person name="Grigoriev I."/>
        </authorList>
    </citation>
    <scope>NUCLEOTIDE SEQUENCE</scope>
    <source>
        <strain evidence="4 6">CBS 304.34</strain>
    </source>
</reference>
<dbReference type="EMBL" id="MU003699">
    <property type="protein sequence ID" value="KAF2810749.1"/>
    <property type="molecule type" value="Genomic_DNA"/>
</dbReference>
<sequence>MPMPAPPPTPRALLKDLLASIPAAAASPTSNTPLPTAAKPLLLTLHVLFPTEFLPALDLLDRSLVTRFRLREARPSDSETAGTGPQPQPQAPDPPSTLPTATTPTPDADAEMLEASPHHHHHHHPSPPNCEEKARAARAARAREHANACPIYHVRSAQQPRAARFGAAIDSTTAYEVRLRAWNCSCPAFAFAAFPSGAGQGRGNGGGSDWEGDGGGEEEDGWRFGGVSVGAETPPVCKHLLACVLVERCELFKGCVQEREVSVEEAAGWAAGWGD</sequence>
<reference evidence="6" key="2">
    <citation type="submission" date="2020-04" db="EMBL/GenBank/DDBJ databases">
        <authorList>
            <consortium name="NCBI Genome Project"/>
        </authorList>
    </citation>
    <scope>NUCLEOTIDE SEQUENCE</scope>
    <source>
        <strain evidence="6">CBS 304.34</strain>
    </source>
</reference>
<dbReference type="InterPro" id="IPR007527">
    <property type="entry name" value="Znf_SWIM"/>
</dbReference>
<dbReference type="AlphaFoldDB" id="A0A6A6YQF8"/>
<evidence type="ECO:0000313" key="5">
    <source>
        <dbReference type="Proteomes" id="UP000504636"/>
    </source>
</evidence>
<evidence type="ECO:0000256" key="1">
    <source>
        <dbReference type="PROSITE-ProRule" id="PRU00325"/>
    </source>
</evidence>
<dbReference type="Proteomes" id="UP000504636">
    <property type="component" value="Unplaced"/>
</dbReference>
<feature type="region of interest" description="Disordered" evidence="2">
    <location>
        <begin position="198"/>
        <end position="221"/>
    </location>
</feature>
<keyword evidence="1" id="KW-0479">Metal-binding</keyword>
<feature type="compositionally biased region" description="Low complexity" evidence="2">
    <location>
        <begin position="98"/>
        <end position="107"/>
    </location>
</feature>
<reference evidence="6" key="3">
    <citation type="submission" date="2025-04" db="UniProtKB">
        <authorList>
            <consortium name="RefSeq"/>
        </authorList>
    </citation>
    <scope>IDENTIFICATION</scope>
    <source>
        <strain evidence="6">CBS 304.34</strain>
    </source>
</reference>
<name>A0A6A6YQF8_9PEZI</name>
<keyword evidence="5" id="KW-1185">Reference proteome</keyword>
<gene>
    <name evidence="4 6" type="ORF">BDZ99DRAFT_475639</name>
</gene>
<dbReference type="GO" id="GO:0008270">
    <property type="term" value="F:zinc ion binding"/>
    <property type="evidence" value="ECO:0007669"/>
    <property type="project" value="UniProtKB-KW"/>
</dbReference>
<dbReference type="OrthoDB" id="5413281at2759"/>
<evidence type="ECO:0000313" key="6">
    <source>
        <dbReference type="RefSeq" id="XP_033577713.1"/>
    </source>
</evidence>
<proteinExistence type="predicted"/>
<feature type="compositionally biased region" description="Acidic residues" evidence="2">
    <location>
        <begin position="210"/>
        <end position="220"/>
    </location>
</feature>
<evidence type="ECO:0000313" key="4">
    <source>
        <dbReference type="EMBL" id="KAF2810749.1"/>
    </source>
</evidence>
<accession>A0A6A6YQF8</accession>
<evidence type="ECO:0000259" key="3">
    <source>
        <dbReference type="PROSITE" id="PS50966"/>
    </source>
</evidence>
<feature type="compositionally biased region" description="Pro residues" evidence="2">
    <location>
        <begin position="86"/>
        <end position="97"/>
    </location>
</feature>
<feature type="compositionally biased region" description="Gly residues" evidence="2">
    <location>
        <begin position="198"/>
        <end position="209"/>
    </location>
</feature>
<dbReference type="GeneID" id="54462895"/>
<dbReference type="PROSITE" id="PS50966">
    <property type="entry name" value="ZF_SWIM"/>
    <property type="match status" value="1"/>
</dbReference>
<keyword evidence="1" id="KW-0863">Zinc-finger</keyword>
<feature type="domain" description="SWIM-type" evidence="3">
    <location>
        <begin position="175"/>
        <end position="248"/>
    </location>
</feature>
<evidence type="ECO:0000256" key="2">
    <source>
        <dbReference type="SAM" id="MobiDB-lite"/>
    </source>
</evidence>
<protein>
    <recommendedName>
        <fullName evidence="3">SWIM-type domain-containing protein</fullName>
    </recommendedName>
</protein>
<organism evidence="4">
    <name type="scientific">Mytilinidion resinicola</name>
    <dbReference type="NCBI Taxonomy" id="574789"/>
    <lineage>
        <taxon>Eukaryota</taxon>
        <taxon>Fungi</taxon>
        <taxon>Dikarya</taxon>
        <taxon>Ascomycota</taxon>
        <taxon>Pezizomycotina</taxon>
        <taxon>Dothideomycetes</taxon>
        <taxon>Pleosporomycetidae</taxon>
        <taxon>Mytilinidiales</taxon>
        <taxon>Mytilinidiaceae</taxon>
        <taxon>Mytilinidion</taxon>
    </lineage>
</organism>
<feature type="region of interest" description="Disordered" evidence="2">
    <location>
        <begin position="73"/>
        <end position="142"/>
    </location>
</feature>